<gene>
    <name evidence="3" type="ORF">ACFOZ8_10055</name>
</gene>
<dbReference type="InterPro" id="IPR013693">
    <property type="entry name" value="SpoIID/LytB_N"/>
</dbReference>
<dbReference type="NCBIfam" id="TIGR02669">
    <property type="entry name" value="SpoIID_LytB"/>
    <property type="match status" value="1"/>
</dbReference>
<feature type="transmembrane region" description="Helical" evidence="1">
    <location>
        <begin position="21"/>
        <end position="42"/>
    </location>
</feature>
<organism evidence="3 4">
    <name type="scientific">Paenibacillus xanthanilyticus</name>
    <dbReference type="NCBI Taxonomy" id="1783531"/>
    <lineage>
        <taxon>Bacteria</taxon>
        <taxon>Bacillati</taxon>
        <taxon>Bacillota</taxon>
        <taxon>Bacilli</taxon>
        <taxon>Bacillales</taxon>
        <taxon>Paenibacillaceae</taxon>
        <taxon>Paenibacillus</taxon>
    </lineage>
</organism>
<keyword evidence="1" id="KW-1133">Transmembrane helix</keyword>
<dbReference type="Proteomes" id="UP001595715">
    <property type="component" value="Unassembled WGS sequence"/>
</dbReference>
<dbReference type="InterPro" id="IPR013486">
    <property type="entry name" value="SpoIID/LytB"/>
</dbReference>
<evidence type="ECO:0000313" key="4">
    <source>
        <dbReference type="Proteomes" id="UP001595715"/>
    </source>
</evidence>
<feature type="domain" description="SPOR" evidence="2">
    <location>
        <begin position="103"/>
        <end position="181"/>
    </location>
</feature>
<sequence>MEREARNERRLSGIGGFPPRSWRRIAVSLMAALLLVSVWTAWPSYGAVPKLDTIRVAIFIDLPKYKLNTATGTFSASGGLEIGVRQPSGVQPLLTAKAGETVRFTLDDYKVRVFESADFSKALAAAKRVKTAGGSPFLTSASKGGLVYQVQEGSYPTAAAAKTAAAKWAGDGTLSSITGKADSTVTGPMHLEAGAYASLEEARAAAAAFGAAGLDAYAARKQSGTAAAVYTVLVGSATDSAGLAAVKTAAAALPEGAALQAADTAASSYLLMLEDYAVTGAPNAPQALYALPASGTKVWIRSTSEGGIKFAERYGRSYRGQFEVSGLNGKLTIVNELPFEQYLYSVVGAEMPASWHAEALKAQAVAARTYALYQGFGFQVAHVVDTVLSQAYGGISAEKPATIKAVDATKGEVAMYGGKLIETVFSSSAGGATAEAQEIWSSAVPYLKTVKSPDEVSEKGLYKWYRVVLPSGVNGYIREDLLASTDEKTPAGSPIMSVKGNGVKVRPIPLVQDAVAPLSQVNSGTRVVVLEKVTQSNEMSWVRGPFTSSELLATIKGKVKTAVQGPIRTLEISKTGPSGRPTEIKANGSVLAVGNPDAFRSAFGGLPSTNFRIDETSRMAIAGAAGTAERTSGSAGFIVQGGEGNAEEIGGSQLYIMNGKGEIRAATKEPSFRFVGNGYGHGVGLSQYGARGLAEAGYDYQYILQYYYKDVTIGKE</sequence>
<proteinExistence type="predicted"/>
<evidence type="ECO:0000256" key="1">
    <source>
        <dbReference type="SAM" id="Phobius"/>
    </source>
</evidence>
<name>A0ABV8JYH9_9BACL</name>
<dbReference type="EMBL" id="JBHSAM010000020">
    <property type="protein sequence ID" value="MFC4100003.1"/>
    <property type="molecule type" value="Genomic_DNA"/>
</dbReference>
<evidence type="ECO:0000259" key="2">
    <source>
        <dbReference type="PROSITE" id="PS51724"/>
    </source>
</evidence>
<dbReference type="Pfam" id="PF08486">
    <property type="entry name" value="SpoIID"/>
    <property type="match status" value="1"/>
</dbReference>
<dbReference type="InterPro" id="IPR007730">
    <property type="entry name" value="SPOR-like_dom"/>
</dbReference>
<reference evidence="4" key="1">
    <citation type="journal article" date="2019" name="Int. J. Syst. Evol. Microbiol.">
        <title>The Global Catalogue of Microorganisms (GCM) 10K type strain sequencing project: providing services to taxonomists for standard genome sequencing and annotation.</title>
        <authorList>
            <consortium name="The Broad Institute Genomics Platform"/>
            <consortium name="The Broad Institute Genome Sequencing Center for Infectious Disease"/>
            <person name="Wu L."/>
            <person name="Ma J."/>
        </authorList>
    </citation>
    <scope>NUCLEOTIDE SEQUENCE [LARGE SCALE GENOMIC DNA]</scope>
    <source>
        <strain evidence="4">IBRC-M 10987</strain>
    </source>
</reference>
<dbReference type="PANTHER" id="PTHR30032">
    <property type="entry name" value="N-ACETYLMURAMOYL-L-ALANINE AMIDASE-RELATED"/>
    <property type="match status" value="1"/>
</dbReference>
<dbReference type="PANTHER" id="PTHR30032:SF4">
    <property type="entry name" value="AMIDASE ENHANCER"/>
    <property type="match status" value="1"/>
</dbReference>
<keyword evidence="1" id="KW-0812">Transmembrane</keyword>
<dbReference type="InterPro" id="IPR051922">
    <property type="entry name" value="Bact_Sporulation_Assoc"/>
</dbReference>
<comment type="caution">
    <text evidence="3">The sequence shown here is derived from an EMBL/GenBank/DDBJ whole genome shotgun (WGS) entry which is preliminary data.</text>
</comment>
<dbReference type="RefSeq" id="WP_377718660.1">
    <property type="nucleotide sequence ID" value="NZ_JBHSAM010000020.1"/>
</dbReference>
<evidence type="ECO:0000313" key="3">
    <source>
        <dbReference type="EMBL" id="MFC4100003.1"/>
    </source>
</evidence>
<protein>
    <submittedName>
        <fullName evidence="3">SpoIID/LytB domain-containing protein</fullName>
    </submittedName>
</protein>
<keyword evidence="1" id="KW-0472">Membrane</keyword>
<accession>A0ABV8JYH9</accession>
<dbReference type="PROSITE" id="PS51724">
    <property type="entry name" value="SPOR"/>
    <property type="match status" value="1"/>
</dbReference>
<keyword evidence="4" id="KW-1185">Reference proteome</keyword>